<organism evidence="2 3">
    <name type="scientific">Flavobacterium swingsii</name>
    <dbReference type="NCBI Taxonomy" id="498292"/>
    <lineage>
        <taxon>Bacteria</taxon>
        <taxon>Pseudomonadati</taxon>
        <taxon>Bacteroidota</taxon>
        <taxon>Flavobacteriia</taxon>
        <taxon>Flavobacteriales</taxon>
        <taxon>Flavobacteriaceae</taxon>
        <taxon>Flavobacterium</taxon>
    </lineage>
</organism>
<evidence type="ECO:0000256" key="1">
    <source>
        <dbReference type="SAM" id="Phobius"/>
    </source>
</evidence>
<evidence type="ECO:0000313" key="3">
    <source>
        <dbReference type="Proteomes" id="UP000199604"/>
    </source>
</evidence>
<dbReference type="EMBL" id="FOJT01000002">
    <property type="protein sequence ID" value="SFA87776.1"/>
    <property type="molecule type" value="Genomic_DNA"/>
</dbReference>
<sequence>MLIYETPIKFFQYFIAALSCFYIIPIYFSSIYWNTKGDAFLYFIGISFFILAIVQFLYMLKNFQIYEEYLTVKRPYFFKSFNHTFQKDSIEKIVFKISATKIGGGINLVVYQKTLITSFQVNCTKQSLKELISNLENADINVDVVKNLKLD</sequence>
<feature type="transmembrane region" description="Helical" evidence="1">
    <location>
        <begin position="39"/>
        <end position="60"/>
    </location>
</feature>
<keyword evidence="3" id="KW-1185">Reference proteome</keyword>
<gene>
    <name evidence="2" type="ORF">SAMN05660845_0767</name>
</gene>
<dbReference type="Proteomes" id="UP000199604">
    <property type="component" value="Unassembled WGS sequence"/>
</dbReference>
<evidence type="ECO:0000313" key="2">
    <source>
        <dbReference type="EMBL" id="SFA87776.1"/>
    </source>
</evidence>
<feature type="transmembrane region" description="Helical" evidence="1">
    <location>
        <begin position="12"/>
        <end position="33"/>
    </location>
</feature>
<keyword evidence="1" id="KW-0812">Transmembrane</keyword>
<evidence type="ECO:0008006" key="4">
    <source>
        <dbReference type="Google" id="ProtNLM"/>
    </source>
</evidence>
<reference evidence="3" key="1">
    <citation type="submission" date="2016-10" db="EMBL/GenBank/DDBJ databases">
        <authorList>
            <person name="Varghese N."/>
            <person name="Submissions S."/>
        </authorList>
    </citation>
    <scope>NUCLEOTIDE SEQUENCE [LARGE SCALE GENOMIC DNA]</scope>
    <source>
        <strain evidence="3">DSM 21789</strain>
    </source>
</reference>
<dbReference type="STRING" id="498292.SAMN05660845_0767"/>
<name>A0A1I0WIK2_9FLAO</name>
<keyword evidence="1" id="KW-0472">Membrane</keyword>
<proteinExistence type="predicted"/>
<protein>
    <recommendedName>
        <fullName evidence="4">PH domain-containing protein</fullName>
    </recommendedName>
</protein>
<dbReference type="AlphaFoldDB" id="A0A1I0WIK2"/>
<keyword evidence="1" id="KW-1133">Transmembrane helix</keyword>
<accession>A0A1I0WIK2</accession>